<comment type="caution">
    <text evidence="2">The sequence shown here is derived from an EMBL/GenBank/DDBJ whole genome shotgun (WGS) entry which is preliminary data.</text>
</comment>
<proteinExistence type="predicted"/>
<evidence type="ECO:0000256" key="1">
    <source>
        <dbReference type="SAM" id="Phobius"/>
    </source>
</evidence>
<keyword evidence="1" id="KW-0472">Membrane</keyword>
<evidence type="ECO:0000313" key="2">
    <source>
        <dbReference type="EMBL" id="MCA9374975.1"/>
    </source>
</evidence>
<keyword evidence="1" id="KW-0812">Transmembrane</keyword>
<feature type="transmembrane region" description="Helical" evidence="1">
    <location>
        <begin position="204"/>
        <end position="222"/>
    </location>
</feature>
<accession>A0A955KWC2</accession>
<dbReference type="Proteomes" id="UP000748332">
    <property type="component" value="Unassembled WGS sequence"/>
</dbReference>
<dbReference type="EMBL" id="JAGQLM010000056">
    <property type="protein sequence ID" value="MCA9374975.1"/>
    <property type="molecule type" value="Genomic_DNA"/>
</dbReference>
<sequence length="245" mass="28506">MISVKIDPLKSINDNVRMHSDGEVKYTFEVAPVDYIVKDYNSPKFYISEHKLIFSFDDQLEVYNLQELELEVIGSKPMFSVFQQILEGRYYYTGYGSQAASFEKLKKLDTPTRFSLTEPQKVPREFYWRKSFEIGKGYQTWAMAKIIILLKNKQQVDPLFNEMLEGEFSTFNSKTVFLFTATFAFYVLLKITLLKAASEFLDNVFDGLFIIILIGFFAWTIMSINKNLKRFETLYNSSSIDSPAV</sequence>
<reference evidence="2" key="1">
    <citation type="submission" date="2020-04" db="EMBL/GenBank/DDBJ databases">
        <authorList>
            <person name="Zhang T."/>
        </authorList>
    </citation>
    <scope>NUCLEOTIDE SEQUENCE</scope>
    <source>
        <strain evidence="2">HKST-UBA16</strain>
    </source>
</reference>
<feature type="transmembrane region" description="Helical" evidence="1">
    <location>
        <begin position="176"/>
        <end position="198"/>
    </location>
</feature>
<organism evidence="2 3">
    <name type="scientific">Candidatus Dojkabacteria bacterium</name>
    <dbReference type="NCBI Taxonomy" id="2099670"/>
    <lineage>
        <taxon>Bacteria</taxon>
        <taxon>Candidatus Dojkabacteria</taxon>
    </lineage>
</organism>
<dbReference type="AlphaFoldDB" id="A0A955KWC2"/>
<reference evidence="2" key="2">
    <citation type="journal article" date="2021" name="Microbiome">
        <title>Successional dynamics and alternative stable states in a saline activated sludge microbial community over 9 years.</title>
        <authorList>
            <person name="Wang Y."/>
            <person name="Ye J."/>
            <person name="Ju F."/>
            <person name="Liu L."/>
            <person name="Boyd J.A."/>
            <person name="Deng Y."/>
            <person name="Parks D.H."/>
            <person name="Jiang X."/>
            <person name="Yin X."/>
            <person name="Woodcroft B.J."/>
            <person name="Tyson G.W."/>
            <person name="Hugenholtz P."/>
            <person name="Polz M.F."/>
            <person name="Zhang T."/>
        </authorList>
    </citation>
    <scope>NUCLEOTIDE SEQUENCE</scope>
    <source>
        <strain evidence="2">HKST-UBA16</strain>
    </source>
</reference>
<evidence type="ECO:0000313" key="3">
    <source>
        <dbReference type="Proteomes" id="UP000748332"/>
    </source>
</evidence>
<keyword evidence="1" id="KW-1133">Transmembrane helix</keyword>
<gene>
    <name evidence="2" type="ORF">KC622_01445</name>
</gene>
<name>A0A955KWC2_9BACT</name>
<protein>
    <submittedName>
        <fullName evidence="2">Uncharacterized protein</fullName>
    </submittedName>
</protein>